<evidence type="ECO:0000313" key="1">
    <source>
        <dbReference type="EMBL" id="MFC5864456.1"/>
    </source>
</evidence>
<name>A0ABW1EJJ3_9BACT</name>
<comment type="caution">
    <text evidence="1">The sequence shown here is derived from an EMBL/GenBank/DDBJ whole genome shotgun (WGS) entry which is preliminary data.</text>
</comment>
<dbReference type="Gene3D" id="2.40.70.10">
    <property type="entry name" value="Acid Proteases"/>
    <property type="match status" value="2"/>
</dbReference>
<keyword evidence="1" id="KW-0645">Protease</keyword>
<dbReference type="EMBL" id="JBHSPH010000010">
    <property type="protein sequence ID" value="MFC5864456.1"/>
    <property type="molecule type" value="Genomic_DNA"/>
</dbReference>
<sequence>MPTHAVWKQMLNCLWWSVTAMLCGVPVFATQNVLHVTSFELTHDKPFVQVMVNGKGPYRFIVDTGTAGEAFVSSALADDLHLPVVGAVHLTDPSHQGGQHVSVVAIETLNVAGVEFKGVRAVRHALSQADGSCDGLLGFGLFRQYLLTLDYPHRQLSLSEGAIAQDAGGSVLPFQTPYGIPIISLKISDLEMQAQIDSGGTGLSIPDAFASRLKFGMDPTLFGFAESLSTRFVLRSAQLAGDVHLGDYVFSRPFVEIESAFPLANLGSSAMQGFVLTFDQKHGLVQFVSSEQTHHLGATPTAVTLEHAPKEELPALALVPVG</sequence>
<dbReference type="RefSeq" id="WP_263333221.1">
    <property type="nucleotide sequence ID" value="NZ_JAGSYH010000001.1"/>
</dbReference>
<dbReference type="Pfam" id="PF13650">
    <property type="entry name" value="Asp_protease_2"/>
    <property type="match status" value="1"/>
</dbReference>
<reference evidence="2" key="1">
    <citation type="journal article" date="2019" name="Int. J. Syst. Evol. Microbiol.">
        <title>The Global Catalogue of Microorganisms (GCM) 10K type strain sequencing project: providing services to taxonomists for standard genome sequencing and annotation.</title>
        <authorList>
            <consortium name="The Broad Institute Genomics Platform"/>
            <consortium name="The Broad Institute Genome Sequencing Center for Infectious Disease"/>
            <person name="Wu L."/>
            <person name="Ma J."/>
        </authorList>
    </citation>
    <scope>NUCLEOTIDE SEQUENCE [LARGE SCALE GENOMIC DNA]</scope>
    <source>
        <strain evidence="2">JCM 4087</strain>
    </source>
</reference>
<keyword evidence="2" id="KW-1185">Reference proteome</keyword>
<dbReference type="SUPFAM" id="SSF50630">
    <property type="entry name" value="Acid proteases"/>
    <property type="match status" value="2"/>
</dbReference>
<dbReference type="GO" id="GO:0008233">
    <property type="term" value="F:peptidase activity"/>
    <property type="evidence" value="ECO:0007669"/>
    <property type="project" value="UniProtKB-KW"/>
</dbReference>
<organism evidence="1 2">
    <name type="scientific">Acidicapsa dinghuensis</name>
    <dbReference type="NCBI Taxonomy" id="2218256"/>
    <lineage>
        <taxon>Bacteria</taxon>
        <taxon>Pseudomonadati</taxon>
        <taxon>Acidobacteriota</taxon>
        <taxon>Terriglobia</taxon>
        <taxon>Terriglobales</taxon>
        <taxon>Acidobacteriaceae</taxon>
        <taxon>Acidicapsa</taxon>
    </lineage>
</organism>
<gene>
    <name evidence="1" type="ORF">ACFPT7_19270</name>
</gene>
<evidence type="ECO:0000313" key="2">
    <source>
        <dbReference type="Proteomes" id="UP001596091"/>
    </source>
</evidence>
<dbReference type="InterPro" id="IPR021109">
    <property type="entry name" value="Peptidase_aspartic_dom_sf"/>
</dbReference>
<accession>A0ABW1EJJ3</accession>
<dbReference type="GO" id="GO:0006508">
    <property type="term" value="P:proteolysis"/>
    <property type="evidence" value="ECO:0007669"/>
    <property type="project" value="UniProtKB-KW"/>
</dbReference>
<dbReference type="Proteomes" id="UP001596091">
    <property type="component" value="Unassembled WGS sequence"/>
</dbReference>
<protein>
    <submittedName>
        <fullName evidence="1">Aspartyl protease family protein</fullName>
    </submittedName>
</protein>
<proteinExistence type="predicted"/>
<keyword evidence="1" id="KW-0378">Hydrolase</keyword>